<dbReference type="AlphaFoldDB" id="A0AAD7A4E3"/>
<evidence type="ECO:0000256" key="1">
    <source>
        <dbReference type="SAM" id="Phobius"/>
    </source>
</evidence>
<evidence type="ECO:0000313" key="2">
    <source>
        <dbReference type="EMBL" id="KAJ7349290.1"/>
    </source>
</evidence>
<dbReference type="EMBL" id="JARIHO010000016">
    <property type="protein sequence ID" value="KAJ7349290.1"/>
    <property type="molecule type" value="Genomic_DNA"/>
</dbReference>
<feature type="transmembrane region" description="Helical" evidence="1">
    <location>
        <begin position="12"/>
        <end position="36"/>
    </location>
</feature>
<keyword evidence="3" id="KW-1185">Reference proteome</keyword>
<name>A0AAD7A4E3_9AGAR</name>
<reference evidence="2" key="1">
    <citation type="submission" date="2023-03" db="EMBL/GenBank/DDBJ databases">
        <title>Massive genome expansion in bonnet fungi (Mycena s.s.) driven by repeated elements and novel gene families across ecological guilds.</title>
        <authorList>
            <consortium name="Lawrence Berkeley National Laboratory"/>
            <person name="Harder C.B."/>
            <person name="Miyauchi S."/>
            <person name="Viragh M."/>
            <person name="Kuo A."/>
            <person name="Thoen E."/>
            <person name="Andreopoulos B."/>
            <person name="Lu D."/>
            <person name="Skrede I."/>
            <person name="Drula E."/>
            <person name="Henrissat B."/>
            <person name="Morin E."/>
            <person name="Kohler A."/>
            <person name="Barry K."/>
            <person name="LaButti K."/>
            <person name="Morin E."/>
            <person name="Salamov A."/>
            <person name="Lipzen A."/>
            <person name="Mereny Z."/>
            <person name="Hegedus B."/>
            <person name="Baldrian P."/>
            <person name="Stursova M."/>
            <person name="Weitz H."/>
            <person name="Taylor A."/>
            <person name="Grigoriev I.V."/>
            <person name="Nagy L.G."/>
            <person name="Martin F."/>
            <person name="Kauserud H."/>
        </authorList>
    </citation>
    <scope>NUCLEOTIDE SEQUENCE</scope>
    <source>
        <strain evidence="2">CBHHK002</strain>
    </source>
</reference>
<accession>A0AAD7A4E3</accession>
<proteinExistence type="predicted"/>
<organism evidence="2 3">
    <name type="scientific">Mycena albidolilacea</name>
    <dbReference type="NCBI Taxonomy" id="1033008"/>
    <lineage>
        <taxon>Eukaryota</taxon>
        <taxon>Fungi</taxon>
        <taxon>Dikarya</taxon>
        <taxon>Basidiomycota</taxon>
        <taxon>Agaricomycotina</taxon>
        <taxon>Agaricomycetes</taxon>
        <taxon>Agaricomycetidae</taxon>
        <taxon>Agaricales</taxon>
        <taxon>Marasmiineae</taxon>
        <taxon>Mycenaceae</taxon>
        <taxon>Mycena</taxon>
    </lineage>
</organism>
<keyword evidence="1" id="KW-0812">Transmembrane</keyword>
<comment type="caution">
    <text evidence="2">The sequence shown here is derived from an EMBL/GenBank/DDBJ whole genome shotgun (WGS) entry which is preliminary data.</text>
</comment>
<dbReference type="Proteomes" id="UP001218218">
    <property type="component" value="Unassembled WGS sequence"/>
</dbReference>
<sequence length="101" mass="11327">MVSKERLNVLSFFFWSLPLPVICTTSSWTFLSLCLGDTECLSKSLMVLHISDLIPSSPYDCRLSTERHCVRDCQQASNEEAWSLMPAEVRRSFGSADSSSS</sequence>
<protein>
    <submittedName>
        <fullName evidence="2">Uncharacterized protein</fullName>
    </submittedName>
</protein>
<gene>
    <name evidence="2" type="ORF">DFH08DRAFT_140975</name>
</gene>
<keyword evidence="1" id="KW-0472">Membrane</keyword>
<keyword evidence="1" id="KW-1133">Transmembrane helix</keyword>
<evidence type="ECO:0000313" key="3">
    <source>
        <dbReference type="Proteomes" id="UP001218218"/>
    </source>
</evidence>